<feature type="transmembrane region" description="Helical" evidence="6">
    <location>
        <begin position="194"/>
        <end position="221"/>
    </location>
</feature>
<comment type="subcellular location">
    <subcellularLocation>
        <location evidence="1">Membrane</location>
        <topology evidence="1">Multi-pass membrane protein</topology>
    </subcellularLocation>
</comment>
<feature type="transmembrane region" description="Helical" evidence="6">
    <location>
        <begin position="309"/>
        <end position="330"/>
    </location>
</feature>
<dbReference type="GeneID" id="101582493"/>
<dbReference type="Pfam" id="PF00916">
    <property type="entry name" value="Sulfate_transp"/>
    <property type="match status" value="1"/>
</dbReference>
<keyword evidence="4 6" id="KW-0472">Membrane</keyword>
<sequence>MQAEKSNQSSTSRNKPASFLYKIKRDVYNEVNFQQEHRRKFPSSGNMNTMTTFRHQVLCRCSWPKFLRCMLTVFPFLEWMCLYRFKDWLFGDLLAGISVGIVQVPQGLILSLLTRQLIPPLNVAYSAFCSSVVYVIFGSCHQMSIGPFFLVSALLINVLKEKPFNDGHLILGTFIKSDFNAPYYMENYNKSLSVVAATTFLTGMIQLSMGVLGIGFMAMYLPEAVVNAYLAAAALHVVLSQLPFVFGVMITFHAGPVAFFYNILNYCVALPKANSTSILLFLTAVVALRINKCIRISFNHYPIEFPMELFLILGFTAFANKINMATESSMTFIEMTPFSFVFPSLPDFSLVHNVVLQSMSLSLVSSFLLIFLGKRIASFHNYRVNSNQDLIAIGLTNVISSCFSSYVFTGAIAGTIIQDKSGGRQQFASLVGAGVMLLLMVKVGHFFYRLPNAVLAAIVLSNVIPYLETIYNLPSLWKRDQYDCVTWMVTFISTIFLGLDAGLLVSLLFTFFIITVRSHRTEITCLGQIPNTNIYKSITDYREFTTIPGVRIFQCCNAITFINVYHLKYTLLRELGMVSVPLKEEEVFSLFNESDTSLEGEKICKCSCNCEDLEPPPRVAYTERYQYGEDLDSPSVNLIRCSHLEARSPSQSLLDEPDEEVPNAAPSTSQRRQEEAFESMGKTWLSNDSLQKNVSLGQDVGATSMNVKLNAPSSDMTLPARTHTIILDFSLVHYVDYQGLVVLRQMCNAFQNANILVLITGCHSSVIKEFEKNDFFDHGITKARLFLTLHDAVLFATSRTLADNTDLSVDECETVIQETYSESDKAFKREKTGRENDKSRHEKSHSFLESSRNTSPLFTKYHRPEEESLGFDLDMDDMGDSEEPSGMGLNIDLDQVLENESELEPDTELEMDTDLELESQPEPKATPRASTHPQQQHYRPLYYSQAPSTQPQLSPRMRSVERR</sequence>
<feature type="compositionally biased region" description="Acidic residues" evidence="5">
    <location>
        <begin position="901"/>
        <end position="919"/>
    </location>
</feature>
<dbReference type="GO" id="GO:0016020">
    <property type="term" value="C:membrane"/>
    <property type="evidence" value="ECO:0007669"/>
    <property type="project" value="UniProtKB-SubCell"/>
</dbReference>
<dbReference type="InterPro" id="IPR011547">
    <property type="entry name" value="SLC26A/SulP_dom"/>
</dbReference>
<dbReference type="PANTHER" id="PTHR11814">
    <property type="entry name" value="SULFATE TRANSPORTER"/>
    <property type="match status" value="1"/>
</dbReference>
<feature type="compositionally biased region" description="Acidic residues" evidence="5">
    <location>
        <begin position="867"/>
        <end position="883"/>
    </location>
</feature>
<dbReference type="Gene3D" id="3.30.750.24">
    <property type="entry name" value="STAS domain"/>
    <property type="match status" value="1"/>
</dbReference>
<feature type="domain" description="STAS" evidence="7">
    <location>
        <begin position="540"/>
        <end position="796"/>
    </location>
</feature>
<accession>A0A6P6EV43</accession>
<dbReference type="RefSeq" id="XP_023576199.1">
    <property type="nucleotide sequence ID" value="XM_023720431.1"/>
</dbReference>
<evidence type="ECO:0000256" key="1">
    <source>
        <dbReference type="ARBA" id="ARBA00004141"/>
    </source>
</evidence>
<name>A0A6P6EV43_OCTDE</name>
<organism evidence="8 9">
    <name type="scientific">Octodon degus</name>
    <name type="common">Degu</name>
    <name type="synonym">Sciurus degus</name>
    <dbReference type="NCBI Taxonomy" id="10160"/>
    <lineage>
        <taxon>Eukaryota</taxon>
        <taxon>Metazoa</taxon>
        <taxon>Chordata</taxon>
        <taxon>Craniata</taxon>
        <taxon>Vertebrata</taxon>
        <taxon>Euteleostomi</taxon>
        <taxon>Mammalia</taxon>
        <taxon>Eutheria</taxon>
        <taxon>Euarchontoglires</taxon>
        <taxon>Glires</taxon>
        <taxon>Rodentia</taxon>
        <taxon>Hystricomorpha</taxon>
        <taxon>Octodontidae</taxon>
        <taxon>Octodon</taxon>
    </lineage>
</organism>
<gene>
    <name evidence="9" type="primary">Slc26a8</name>
</gene>
<evidence type="ECO:0000256" key="6">
    <source>
        <dbReference type="SAM" id="Phobius"/>
    </source>
</evidence>
<dbReference type="InterPro" id="IPR002645">
    <property type="entry name" value="STAS_dom"/>
</dbReference>
<feature type="compositionally biased region" description="Polar residues" evidence="5">
    <location>
        <begin position="928"/>
        <end position="937"/>
    </location>
</feature>
<feature type="transmembrane region" description="Helical" evidence="6">
    <location>
        <begin position="228"/>
        <end position="251"/>
    </location>
</feature>
<feature type="transmembrane region" description="Helical" evidence="6">
    <location>
        <begin position="91"/>
        <end position="113"/>
    </location>
</feature>
<dbReference type="InterPro" id="IPR001902">
    <property type="entry name" value="SLC26A/SulP_fam"/>
</dbReference>
<dbReference type="CTD" id="116369"/>
<feature type="region of interest" description="Disordered" evidence="5">
    <location>
        <begin position="826"/>
        <end position="888"/>
    </location>
</feature>
<dbReference type="PROSITE" id="PS50801">
    <property type="entry name" value="STAS"/>
    <property type="match status" value="1"/>
</dbReference>
<keyword evidence="8" id="KW-1185">Reference proteome</keyword>
<evidence type="ECO:0000256" key="3">
    <source>
        <dbReference type="ARBA" id="ARBA00022989"/>
    </source>
</evidence>
<evidence type="ECO:0000259" key="7">
    <source>
        <dbReference type="PROSITE" id="PS50801"/>
    </source>
</evidence>
<proteinExistence type="predicted"/>
<evidence type="ECO:0000313" key="8">
    <source>
        <dbReference type="Proteomes" id="UP000515203"/>
    </source>
</evidence>
<dbReference type="InterPro" id="IPR036513">
    <property type="entry name" value="STAS_dom_sf"/>
</dbReference>
<feature type="transmembrane region" description="Helical" evidence="6">
    <location>
        <begin position="125"/>
        <end position="156"/>
    </location>
</feature>
<evidence type="ECO:0000256" key="2">
    <source>
        <dbReference type="ARBA" id="ARBA00022692"/>
    </source>
</evidence>
<reference evidence="9" key="1">
    <citation type="submission" date="2025-08" db="UniProtKB">
        <authorList>
            <consortium name="RefSeq"/>
        </authorList>
    </citation>
    <scope>IDENTIFICATION</scope>
</reference>
<feature type="transmembrane region" description="Helical" evidence="6">
    <location>
        <begin position="454"/>
        <end position="473"/>
    </location>
</feature>
<dbReference type="SUPFAM" id="SSF52091">
    <property type="entry name" value="SpoIIaa-like"/>
    <property type="match status" value="1"/>
</dbReference>
<keyword evidence="3 6" id="KW-1133">Transmembrane helix</keyword>
<feature type="transmembrane region" description="Helical" evidence="6">
    <location>
        <begin position="263"/>
        <end position="288"/>
    </location>
</feature>
<evidence type="ECO:0000256" key="5">
    <source>
        <dbReference type="SAM" id="MobiDB-lite"/>
    </source>
</evidence>
<feature type="transmembrane region" description="Helical" evidence="6">
    <location>
        <begin position="350"/>
        <end position="373"/>
    </location>
</feature>
<feature type="compositionally biased region" description="Polar residues" evidence="5">
    <location>
        <begin position="847"/>
        <end position="857"/>
    </location>
</feature>
<evidence type="ECO:0000313" key="9">
    <source>
        <dbReference type="RefSeq" id="XP_023576199.1"/>
    </source>
</evidence>
<feature type="region of interest" description="Disordered" evidence="5">
    <location>
        <begin position="901"/>
        <end position="963"/>
    </location>
</feature>
<dbReference type="OrthoDB" id="288203at2759"/>
<dbReference type="Pfam" id="PF01740">
    <property type="entry name" value="STAS"/>
    <property type="match status" value="1"/>
</dbReference>
<evidence type="ECO:0000256" key="4">
    <source>
        <dbReference type="ARBA" id="ARBA00023136"/>
    </source>
</evidence>
<feature type="transmembrane region" description="Helical" evidence="6">
    <location>
        <begin position="485"/>
        <end position="514"/>
    </location>
</feature>
<dbReference type="Proteomes" id="UP000515203">
    <property type="component" value="Unplaced"/>
</dbReference>
<dbReference type="InParanoid" id="A0A6P6EV43"/>
<dbReference type="FunCoup" id="A0A6P6EV43">
    <property type="interactions" value="19"/>
</dbReference>
<dbReference type="CDD" id="cd07042">
    <property type="entry name" value="STAS_SulP_like_sulfate_transporter"/>
    <property type="match status" value="1"/>
</dbReference>
<protein>
    <submittedName>
        <fullName evidence="9">Testis anion transporter 1 isoform X1</fullName>
    </submittedName>
</protein>
<dbReference type="AlphaFoldDB" id="A0A6P6EV43"/>
<feature type="transmembrane region" description="Helical" evidence="6">
    <location>
        <begin position="427"/>
        <end position="448"/>
    </location>
</feature>
<dbReference type="GO" id="GO:0055085">
    <property type="term" value="P:transmembrane transport"/>
    <property type="evidence" value="ECO:0007669"/>
    <property type="project" value="InterPro"/>
</dbReference>
<keyword evidence="2 6" id="KW-0812">Transmembrane</keyword>
<feature type="region of interest" description="Disordered" evidence="5">
    <location>
        <begin position="649"/>
        <end position="678"/>
    </location>
</feature>
<feature type="compositionally biased region" description="Basic and acidic residues" evidence="5">
    <location>
        <begin position="826"/>
        <end position="846"/>
    </location>
</feature>